<dbReference type="PROSITE" id="PS00022">
    <property type="entry name" value="EGF_1"/>
    <property type="match status" value="11"/>
</dbReference>
<dbReference type="Pfam" id="PF00008">
    <property type="entry name" value="EGF"/>
    <property type="match status" value="6"/>
</dbReference>
<dbReference type="GO" id="GO:0051241">
    <property type="term" value="P:negative regulation of multicellular organismal process"/>
    <property type="evidence" value="ECO:0007669"/>
    <property type="project" value="UniProtKB-ARBA"/>
</dbReference>
<feature type="domain" description="EGF-like" evidence="16">
    <location>
        <begin position="2068"/>
        <end position="2104"/>
    </location>
</feature>
<dbReference type="FunFam" id="2.10.25.10:FF:000327">
    <property type="entry name" value="neurogenic locus notch homolog protein 4"/>
    <property type="match status" value="1"/>
</dbReference>
<feature type="domain" description="EGF-like" evidence="16">
    <location>
        <begin position="1885"/>
        <end position="1921"/>
    </location>
</feature>
<dbReference type="GO" id="GO:0005112">
    <property type="term" value="F:Notch binding"/>
    <property type="evidence" value="ECO:0007669"/>
    <property type="project" value="TreeGrafter"/>
</dbReference>
<feature type="disulfide bond" evidence="12">
    <location>
        <begin position="1774"/>
        <end position="1783"/>
    </location>
</feature>
<keyword evidence="9" id="KW-0472">Membrane</keyword>
<feature type="domain" description="EGF-like" evidence="16">
    <location>
        <begin position="1710"/>
        <end position="1746"/>
    </location>
</feature>
<dbReference type="InterPro" id="IPR000436">
    <property type="entry name" value="Sushi_SCR_CCP_dom"/>
</dbReference>
<dbReference type="SMART" id="SM00539">
    <property type="entry name" value="NIDO"/>
    <property type="match status" value="1"/>
</dbReference>
<feature type="disulfide bond" evidence="12">
    <location>
        <begin position="1989"/>
        <end position="1998"/>
    </location>
</feature>
<comment type="caution">
    <text evidence="12">Lacks conserved residue(s) required for the propagation of feature annotation.</text>
</comment>
<evidence type="ECO:0000313" key="21">
    <source>
        <dbReference type="Proteomes" id="UP000438429"/>
    </source>
</evidence>
<feature type="compositionally biased region" description="Basic and acidic residues" evidence="15">
    <location>
        <begin position="21"/>
        <end position="33"/>
    </location>
</feature>
<feature type="coiled-coil region" evidence="14">
    <location>
        <begin position="1303"/>
        <end position="1528"/>
    </location>
</feature>
<feature type="disulfide bond" evidence="12">
    <location>
        <begin position="2170"/>
        <end position="2179"/>
    </location>
</feature>
<evidence type="ECO:0000256" key="9">
    <source>
        <dbReference type="ARBA" id="ARBA00023136"/>
    </source>
</evidence>
<dbReference type="InterPro" id="IPR003961">
    <property type="entry name" value="FN3_dom"/>
</dbReference>
<feature type="domain" description="EGF-like" evidence="16">
    <location>
        <begin position="2182"/>
        <end position="2219"/>
    </location>
</feature>
<dbReference type="FunFam" id="2.10.25.10:FF:000057">
    <property type="entry name" value="protocadherin Fat 1 isoform X2"/>
    <property type="match status" value="1"/>
</dbReference>
<feature type="disulfide bond" evidence="13">
    <location>
        <begin position="2039"/>
        <end position="2066"/>
    </location>
</feature>
<dbReference type="GO" id="GO:0007160">
    <property type="term" value="P:cell-matrix adhesion"/>
    <property type="evidence" value="ECO:0007669"/>
    <property type="project" value="InterPro"/>
</dbReference>
<evidence type="ECO:0000259" key="18">
    <source>
        <dbReference type="PROSITE" id="PS50923"/>
    </source>
</evidence>
<dbReference type="GO" id="GO:0048667">
    <property type="term" value="P:cell morphogenesis involved in neuron differentiation"/>
    <property type="evidence" value="ECO:0007669"/>
    <property type="project" value="UniProtKB-ARBA"/>
</dbReference>
<evidence type="ECO:0000256" key="6">
    <source>
        <dbReference type="ARBA" id="ARBA00022729"/>
    </source>
</evidence>
<feature type="region of interest" description="Disordered" evidence="15">
    <location>
        <begin position="21"/>
        <end position="96"/>
    </location>
</feature>
<feature type="domain" description="EGF-like" evidence="16">
    <location>
        <begin position="1672"/>
        <end position="1708"/>
    </location>
</feature>
<dbReference type="FunFam" id="2.10.25.10:FF:000255">
    <property type="entry name" value="Sushi, nidogen and EGF-like domains 1"/>
    <property type="match status" value="1"/>
</dbReference>
<dbReference type="FunFam" id="2.60.40.10:FF:002461">
    <property type="entry name" value="Sushi, nidogen and EGF-like domains 1"/>
    <property type="match status" value="1"/>
</dbReference>
<dbReference type="SUPFAM" id="SSF57196">
    <property type="entry name" value="EGF/Laminin"/>
    <property type="match status" value="11"/>
</dbReference>
<keyword evidence="6" id="KW-0732">Signal</keyword>
<evidence type="ECO:0000256" key="5">
    <source>
        <dbReference type="ARBA" id="ARBA00022659"/>
    </source>
</evidence>
<evidence type="ECO:0000256" key="14">
    <source>
        <dbReference type="SAM" id="Coils"/>
    </source>
</evidence>
<feature type="disulfide bond" evidence="12">
    <location>
        <begin position="1950"/>
        <end position="1959"/>
    </location>
</feature>
<feature type="region of interest" description="Disordered" evidence="15">
    <location>
        <begin position="996"/>
        <end position="1044"/>
    </location>
</feature>
<comment type="subcellular location">
    <subcellularLocation>
        <location evidence="1">Membrane</location>
    </subcellularLocation>
</comment>
<feature type="domain" description="EGF-like" evidence="16">
    <location>
        <begin position="1629"/>
        <end position="1670"/>
    </location>
</feature>
<dbReference type="GO" id="GO:0051240">
    <property type="term" value="P:positive regulation of multicellular organismal process"/>
    <property type="evidence" value="ECO:0007669"/>
    <property type="project" value="UniProtKB-ARBA"/>
</dbReference>
<dbReference type="InterPro" id="IPR003886">
    <property type="entry name" value="NIDO_dom"/>
</dbReference>
<dbReference type="CDD" id="cd00054">
    <property type="entry name" value="EGF_CA"/>
    <property type="match status" value="11"/>
</dbReference>
<dbReference type="PROSITE" id="PS01187">
    <property type="entry name" value="EGF_CA"/>
    <property type="match status" value="3"/>
</dbReference>
<dbReference type="SUPFAM" id="SSF49265">
    <property type="entry name" value="Fibronectin type III"/>
    <property type="match status" value="2"/>
</dbReference>
<dbReference type="GO" id="GO:0007219">
    <property type="term" value="P:Notch signaling pathway"/>
    <property type="evidence" value="ECO:0007669"/>
    <property type="project" value="TreeGrafter"/>
</dbReference>
<dbReference type="FunFam" id="2.60.40.10:FF:000633">
    <property type="entry name" value="Sushi, nidogen and EGF like domains 1"/>
    <property type="match status" value="1"/>
</dbReference>
<dbReference type="PROSITE" id="PS50923">
    <property type="entry name" value="SUSHI"/>
    <property type="match status" value="1"/>
</dbReference>
<keyword evidence="5 13" id="KW-0768">Sushi</keyword>
<dbReference type="PROSITE" id="PS00010">
    <property type="entry name" value="ASX_HYDROXYL"/>
    <property type="match status" value="4"/>
</dbReference>
<dbReference type="InterPro" id="IPR018097">
    <property type="entry name" value="EGF_Ca-bd_CS"/>
</dbReference>
<dbReference type="Pfam" id="PF00041">
    <property type="entry name" value="fn3"/>
    <property type="match status" value="3"/>
</dbReference>
<feature type="domain" description="EGF-like" evidence="16">
    <location>
        <begin position="2106"/>
        <end position="2142"/>
    </location>
</feature>
<dbReference type="PANTHER" id="PTHR12916:SF9">
    <property type="entry name" value="NEUROGENIC LOCUS NOTCH HOMOLOG PROTEIN 1-RELATED"/>
    <property type="match status" value="1"/>
</dbReference>
<dbReference type="FunFam" id="2.10.25.10:FF:000172">
    <property type="entry name" value="FAT atypical cadherin 3"/>
    <property type="match status" value="1"/>
</dbReference>
<feature type="region of interest" description="Disordered" evidence="15">
    <location>
        <begin position="425"/>
        <end position="449"/>
    </location>
</feature>
<feature type="disulfide bond" evidence="12">
    <location>
        <begin position="2209"/>
        <end position="2218"/>
    </location>
</feature>
<feature type="disulfide bond" evidence="12">
    <location>
        <begin position="1660"/>
        <end position="1669"/>
    </location>
</feature>
<evidence type="ECO:0000259" key="16">
    <source>
        <dbReference type="PROSITE" id="PS50026"/>
    </source>
</evidence>
<dbReference type="EMBL" id="VEVO01000005">
    <property type="protein sequence ID" value="KAF0042579.1"/>
    <property type="molecule type" value="Genomic_DNA"/>
</dbReference>
<evidence type="ECO:0008006" key="22">
    <source>
        <dbReference type="Google" id="ProtNLM"/>
    </source>
</evidence>
<dbReference type="PANTHER" id="PTHR12916">
    <property type="entry name" value="CYTOCHROME C OXIDASE POLYPEPTIDE VIC-2"/>
    <property type="match status" value="1"/>
</dbReference>
<evidence type="ECO:0000256" key="4">
    <source>
        <dbReference type="ARBA" id="ARBA00022553"/>
    </source>
</evidence>
<dbReference type="SMART" id="SM00060">
    <property type="entry name" value="FN3"/>
    <property type="match status" value="3"/>
</dbReference>
<gene>
    <name evidence="20" type="ORF">F2P81_006111</name>
</gene>
<evidence type="ECO:0000259" key="19">
    <source>
        <dbReference type="PROSITE" id="PS51220"/>
    </source>
</evidence>
<dbReference type="GO" id="GO:0048646">
    <property type="term" value="P:anatomical structure formation involved in morphogenesis"/>
    <property type="evidence" value="ECO:0007669"/>
    <property type="project" value="UniProtKB-ARBA"/>
</dbReference>
<feature type="coiled-coil region" evidence="14">
    <location>
        <begin position="203"/>
        <end position="237"/>
    </location>
</feature>
<feature type="domain" description="EGF-like" evidence="16">
    <location>
        <begin position="1924"/>
        <end position="1960"/>
    </location>
</feature>
<name>A0A6A4TCH9_SCOMX</name>
<dbReference type="Pfam" id="PF06119">
    <property type="entry name" value="NIDO"/>
    <property type="match status" value="1"/>
</dbReference>
<feature type="disulfide bond" evidence="12">
    <location>
        <begin position="1911"/>
        <end position="1920"/>
    </location>
</feature>
<evidence type="ECO:0000256" key="10">
    <source>
        <dbReference type="ARBA" id="ARBA00023157"/>
    </source>
</evidence>
<proteinExistence type="predicted"/>
<dbReference type="Gene3D" id="2.60.40.10">
    <property type="entry name" value="Immunoglobulins"/>
    <property type="match status" value="3"/>
</dbReference>
<dbReference type="InterPro" id="IPR000742">
    <property type="entry name" value="EGF"/>
</dbReference>
<feature type="disulfide bond" evidence="12">
    <location>
        <begin position="2094"/>
        <end position="2103"/>
    </location>
</feature>
<dbReference type="GO" id="GO:0016358">
    <property type="term" value="P:dendrite development"/>
    <property type="evidence" value="ECO:0007669"/>
    <property type="project" value="UniProtKB-ARBA"/>
</dbReference>
<comment type="caution">
    <text evidence="20">The sequence shown here is derived from an EMBL/GenBank/DDBJ whole genome shotgun (WGS) entry which is preliminary data.</text>
</comment>
<evidence type="ECO:0000256" key="13">
    <source>
        <dbReference type="PROSITE-ProRule" id="PRU00302"/>
    </source>
</evidence>
<feature type="disulfide bond" evidence="12">
    <location>
        <begin position="1736"/>
        <end position="1745"/>
    </location>
</feature>
<feature type="disulfide bond" evidence="12">
    <location>
        <begin position="2132"/>
        <end position="2141"/>
    </location>
</feature>
<feature type="coiled-coil region" evidence="14">
    <location>
        <begin position="129"/>
        <end position="174"/>
    </location>
</feature>
<organism evidence="20 21">
    <name type="scientific">Scophthalmus maximus</name>
    <name type="common">Turbot</name>
    <name type="synonym">Psetta maxima</name>
    <dbReference type="NCBI Taxonomy" id="52904"/>
    <lineage>
        <taxon>Eukaryota</taxon>
        <taxon>Metazoa</taxon>
        <taxon>Chordata</taxon>
        <taxon>Craniata</taxon>
        <taxon>Vertebrata</taxon>
        <taxon>Euteleostomi</taxon>
        <taxon>Actinopterygii</taxon>
        <taxon>Neopterygii</taxon>
        <taxon>Teleostei</taxon>
        <taxon>Neoteleostei</taxon>
        <taxon>Acanthomorphata</taxon>
        <taxon>Carangaria</taxon>
        <taxon>Pleuronectiformes</taxon>
        <taxon>Pleuronectoidei</taxon>
        <taxon>Scophthalmidae</taxon>
        <taxon>Scophthalmus</taxon>
    </lineage>
</organism>
<dbReference type="Pfam" id="PF12661">
    <property type="entry name" value="hEGF"/>
    <property type="match status" value="4"/>
</dbReference>
<sequence>MSGRRGPGAHSPRLEAVIQKLEESLLHSDDCSGERTPAPRGDGQESGVSTRICQIIARNLAEQPAGESSEVSELEEKRAPREQPSPSRTDRDQLPVKQASLTDRLDQMLTLQSAADSDQEGSTLGSLQLQNKERVYHQKLQLYQEAQERQAQLVQKLQTKVLQYKRRCGELEEQVLEKTSESEKMRLLLQVHLDSAQRHQRTEQDLQMAAQNKSAQLEEEQKRCASLSQVNSVLREQLEQAGAVNQGLTESMWKAREDAELCDTRLRREQETTASRLSHEQARVRALWRQASSLQSTFTQLRTFTDRTLSDMRGDCVTTGRQLHVACMRLEARVSQESTSSGVETSALERQLKEKLKEAMQLQARWDAEKVDLNSSEKGSLEKLLSGLQQEVDSQRAELEALRGASLELQRQRDFLRQQREDLETQLTRQRTEAQRGNRSQEELEGKHSHLRSELVAAKENLNQITLQKEVLEDDKASLALALSKMESQSAAQEVALTKLQNQEAGLKDSLAKMAALSEGLARDKVELNRILLQTEGEKAELYGRRREAEVERAATREETARVQQEIMNLLAEKQALETSHSHSQSHGQKLEAELHLLRREKAQALEKQSQALSQKEAEKAALTEKLTVLQQDLAIADMELERTKREAHSKHEQDKNTTAVLQSELKDLRAQFEESLNSHENSEKSLTEQVRELHQQREKAQQELQGLRWQLQEAEDGAMKGRRELIEAHRGLQECAKERDKQRKEALDLRRLLGDETREKEAIQASNQELRSFIKRAESDNSSLRRSVEEREQKVAVLEECRSSTDQEANTLRSSMRELEKSRLQARRELQELRRQVKILGGENGRQKQELQELQARVCQEEQKEEEARREAFTLKQRVLECEAGREAALNEVAGLQRRLVEMETAEQQRRELLQEEEAHLQHSDQRHRETSSRLEDALEDAKVHVKELSVQVGLAESKVRGLEEQLQLGDGKRRELELKLAGLYSAMRRTVGIGHTRLSSTPGSSRRSPSPWRRHLQIREGESVTDRSALPSRRGEDEELDVDTVHTALQEFQQELREAQRDRDGAKAQIVSLSQQVTQLNDSHDKSATQVLLLQTSLTQLEQGKREMAERLHEAHVSLSFQEEAACRTEREKRSLEEEVAQLRTSLQAVEAESRAVQDKLELLQGLESRVNAEQRKLKESLKAAESRAGRLDLSQRTLEGELQRAQLRAAELDAEAGALQERLTELRRTLGESEDQCAVLRVSEERLTASLDRAEQHEGQLREQIHKLSVSLCDSRSSSGDLQEQTTQLQKALTASEHDRRLLQERLDKTRDTLSESKRLNHMLTERTQNLERAQEDLELKTSELEKHNRTLKEGLKQRQKAEVQAQGSAQQLQREREELHDKLKSLQCSLHKLQSERAETERVAARLGKDKSALRKTLEKVEMERLRREEEVASASRQKEQLGQTVRGLEQELAEKLDEVQTLQAHISQLEHCHAQRLLEVTARHHQELDLEMDRLRDSQLQAEQALETREKAHRQRVKCLEEQVNTFQVVLITDGELSFTIFQYNNITWTTGMHASSGGNLAGLGGIAAQAGFNAGDGKRYFNIPGSRTADVVNVEGTTNVGYPGRWVFRLDKAHVEVGGCNNSASVCPHLRPCLNGGQCIDDCITGNPSFTCSCLAGFTGRRCQIDVNECASHPCQNGGTCKDQINGFICQCPPGYTGMLCETDIDECKERPCLNNASCVQGTGSFTCVCEPGYTGALCETDINECESQPCLNGGECIDRVANFTCVCPAVVTGTLCETEVVALQLNSTEAVNQTALCEGDDCETHQICEYAGSGTDNCTCAPGFYGDKCEEVTQMPCSNSRTCPDGGPCLEYGGAYLCTCQTSAAELDPKDFYPYVQPRSVCDSSPCLNGGYCYERDGGYTCECKYGYWGKHCEKVRLNTCASGPCRNGGSCKEEAGSYRCVCPYRFTGKHCEVGKPDPCSSSPCLNGGTCFHYIGKYKCECTEAFSGRHCDISRSSLQPSAGLSCGPPPPVKHAEVQFFLTTPGSMAVYICHSGFMSVPRATQSICGIQGDWSQPPVCEEINACVSQPCLNGGTCQNKGGSYQCVCSDGFSGNRCQTDINECLSEPCKHGGTCEDQPGSYLCHCPQGFKGPDCEMEQDACDSNPCLNGGACRGYRRHYVCVCKGGFFGDQCQMLEDPCVLQLCGNRGVCRTDRRGNYNCLCKTGYTGKDCEKDLLPPSGLHVLRVEENEVELRWDEPEPSHSLISGFAVTYAPLGGRGDPKTDYLDRHQSTHVMRGLVPGLLYNISTFSVKRSTSRKDSSQPATALIRTRPRRVEQLQVVNVSSSQVWLSWLVQAARHAAVSRVHVSLLPSDGTEARTAVLNTSTAEYTFSSLLPGQMYTVDVLTQSGIRPDEFPSTSHSAGPLAFWTRPLPPQNLSLSHVTTNSALITWSRHPRSVPDGFVVNVTRGLNTRSRFLPNGKLGSYTLRELTPGQHYYLALTSVKSTGQEQIHSAPQHLAFSTYTQSSSTGGERSRPSSLTYREKPFDIVIRASECHTRVPASTRKQRVCRCGKMESATTCTKERIKCSRTSAIERSVNRCFPRKVRGTWILMKGLSSLSCEKPPYFNFGVYNLLELIMVIFCAESPTSGPAVTFQTQIVIHLKNEVPFVKRELRPRPPCLTKAPVGPMKTPPPQSRLSPAMFDD</sequence>
<feature type="domain" description="Fibronectin type-III" evidence="17">
    <location>
        <begin position="2224"/>
        <end position="2320"/>
    </location>
</feature>
<feature type="domain" description="Fibronectin type-III" evidence="17">
    <location>
        <begin position="2420"/>
        <end position="2514"/>
    </location>
</feature>
<dbReference type="PRINTS" id="PR00010">
    <property type="entry name" value="EGFBLOOD"/>
</dbReference>
<evidence type="ECO:0000256" key="2">
    <source>
        <dbReference type="ARBA" id="ARBA00022473"/>
    </source>
</evidence>
<keyword evidence="4" id="KW-0597">Phosphoprotein</keyword>
<dbReference type="GO" id="GO:0001764">
    <property type="term" value="P:neuron migration"/>
    <property type="evidence" value="ECO:0007669"/>
    <property type="project" value="UniProtKB-ARBA"/>
</dbReference>
<accession>A0A6A4TCH9</accession>
<dbReference type="PROSITE" id="PS51220">
    <property type="entry name" value="NIDO"/>
    <property type="match status" value="1"/>
</dbReference>
<dbReference type="SMART" id="SM00179">
    <property type="entry name" value="EGF_CA"/>
    <property type="match status" value="11"/>
</dbReference>
<dbReference type="GO" id="GO:0016020">
    <property type="term" value="C:membrane"/>
    <property type="evidence" value="ECO:0007669"/>
    <property type="project" value="UniProtKB-SubCell"/>
</dbReference>
<dbReference type="GO" id="GO:0005509">
    <property type="term" value="F:calcium ion binding"/>
    <property type="evidence" value="ECO:0007669"/>
    <property type="project" value="InterPro"/>
</dbReference>
<dbReference type="Gene3D" id="2.10.25.10">
    <property type="entry name" value="Laminin"/>
    <property type="match status" value="11"/>
</dbReference>
<feature type="coiled-coil region" evidence="14">
    <location>
        <begin position="1135"/>
        <end position="1239"/>
    </location>
</feature>
<feature type="region of interest" description="Disordered" evidence="15">
    <location>
        <begin position="2667"/>
        <end position="2691"/>
    </location>
</feature>
<dbReference type="InterPro" id="IPR055167">
    <property type="entry name" value="Rootletin-like_CC"/>
</dbReference>
<evidence type="ECO:0000256" key="1">
    <source>
        <dbReference type="ARBA" id="ARBA00004370"/>
    </source>
</evidence>
<feature type="coiled-coil region" evidence="14">
    <location>
        <begin position="1044"/>
        <end position="1078"/>
    </location>
</feature>
<keyword evidence="3 12" id="KW-0245">EGF-like domain</keyword>
<feature type="domain" description="Sushi" evidence="18">
    <location>
        <begin position="2011"/>
        <end position="2068"/>
    </location>
</feature>
<reference evidence="20 21" key="1">
    <citation type="submission" date="2019-06" db="EMBL/GenBank/DDBJ databases">
        <title>Draft genomes of female and male turbot (Scophthalmus maximus).</title>
        <authorList>
            <person name="Xu H."/>
            <person name="Xu X.-W."/>
            <person name="Shao C."/>
            <person name="Chen S."/>
        </authorList>
    </citation>
    <scope>NUCLEOTIDE SEQUENCE [LARGE SCALE GENOMIC DNA]</scope>
    <source>
        <strain evidence="20">Ysfricsl-2016a</strain>
        <tissue evidence="20">Blood</tissue>
    </source>
</reference>
<feature type="domain" description="Fibronectin type-III" evidence="17">
    <location>
        <begin position="2321"/>
        <end position="2419"/>
    </location>
</feature>
<dbReference type="InterPro" id="IPR035976">
    <property type="entry name" value="Sushi/SCR/CCP_sf"/>
</dbReference>
<protein>
    <recommendedName>
        <fullName evidence="22">Rootletin-like</fullName>
    </recommendedName>
</protein>
<dbReference type="FunFam" id="2.10.25.10:FF:000122">
    <property type="entry name" value="Protein crumbs homolog 2"/>
    <property type="match status" value="1"/>
</dbReference>
<keyword evidence="10 12" id="KW-1015">Disulfide bond</keyword>
<dbReference type="CDD" id="cd00033">
    <property type="entry name" value="CCP"/>
    <property type="match status" value="1"/>
</dbReference>
<dbReference type="FunFam" id="2.10.25.10:FF:000309">
    <property type="entry name" value="Uncharacterized protein, isoform A"/>
    <property type="match status" value="1"/>
</dbReference>
<dbReference type="FunFam" id="2.10.25.10:FF:000143">
    <property type="entry name" value="Protein crumbs 1"/>
    <property type="match status" value="1"/>
</dbReference>
<keyword evidence="2" id="KW-0217">Developmental protein</keyword>
<feature type="domain" description="NIDO" evidence="19">
    <location>
        <begin position="1456"/>
        <end position="1619"/>
    </location>
</feature>
<evidence type="ECO:0000313" key="20">
    <source>
        <dbReference type="EMBL" id="KAF0042579.1"/>
    </source>
</evidence>
<evidence type="ECO:0000256" key="8">
    <source>
        <dbReference type="ARBA" id="ARBA00023054"/>
    </source>
</evidence>
<feature type="domain" description="EGF-like" evidence="16">
    <location>
        <begin position="1963"/>
        <end position="1999"/>
    </location>
</feature>
<evidence type="ECO:0000259" key="17">
    <source>
        <dbReference type="PROSITE" id="PS50853"/>
    </source>
</evidence>
<dbReference type="Proteomes" id="UP000438429">
    <property type="component" value="Unassembled WGS sequence"/>
</dbReference>
<evidence type="ECO:0000256" key="15">
    <source>
        <dbReference type="SAM" id="MobiDB-lite"/>
    </source>
</evidence>
<keyword evidence="11" id="KW-0325">Glycoprotein</keyword>
<dbReference type="InterPro" id="IPR001881">
    <property type="entry name" value="EGF-like_Ca-bd_dom"/>
</dbReference>
<evidence type="ECO:0000256" key="3">
    <source>
        <dbReference type="ARBA" id="ARBA00022536"/>
    </source>
</evidence>
<feature type="disulfide bond" evidence="12">
    <location>
        <begin position="1827"/>
        <end position="1836"/>
    </location>
</feature>
<feature type="region of interest" description="Disordered" evidence="15">
    <location>
        <begin position="919"/>
        <end position="938"/>
    </location>
</feature>
<feature type="compositionally biased region" description="Basic and acidic residues" evidence="15">
    <location>
        <begin position="430"/>
        <end position="449"/>
    </location>
</feature>
<dbReference type="InterPro" id="IPR013783">
    <property type="entry name" value="Ig-like_fold"/>
</dbReference>
<dbReference type="SMART" id="SM00032">
    <property type="entry name" value="CCP"/>
    <property type="match status" value="1"/>
</dbReference>
<dbReference type="GO" id="GO:0043005">
    <property type="term" value="C:neuron projection"/>
    <property type="evidence" value="ECO:0007669"/>
    <property type="project" value="UniProtKB-ARBA"/>
</dbReference>
<dbReference type="SUPFAM" id="SSF57535">
    <property type="entry name" value="Complement control module/SCR domain"/>
    <property type="match status" value="1"/>
</dbReference>
<dbReference type="GO" id="GO:0009887">
    <property type="term" value="P:animal organ morphogenesis"/>
    <property type="evidence" value="ECO:0007669"/>
    <property type="project" value="UniProtKB-ARBA"/>
</dbReference>
<dbReference type="GO" id="GO:0050877">
    <property type="term" value="P:nervous system process"/>
    <property type="evidence" value="ECO:0007669"/>
    <property type="project" value="UniProtKB-ARBA"/>
</dbReference>
<evidence type="ECO:0000256" key="11">
    <source>
        <dbReference type="ARBA" id="ARBA00023180"/>
    </source>
</evidence>
<evidence type="ECO:0000256" key="7">
    <source>
        <dbReference type="ARBA" id="ARBA00022737"/>
    </source>
</evidence>
<feature type="disulfide bond" evidence="12">
    <location>
        <begin position="1698"/>
        <end position="1707"/>
    </location>
</feature>
<keyword evidence="8 14" id="KW-0175">Coiled coil</keyword>
<dbReference type="InterPro" id="IPR013032">
    <property type="entry name" value="EGF-like_CS"/>
</dbReference>
<dbReference type="PROSITE" id="PS01186">
    <property type="entry name" value="EGF_2"/>
    <property type="match status" value="9"/>
</dbReference>
<feature type="domain" description="EGF-like" evidence="16">
    <location>
        <begin position="1748"/>
        <end position="1784"/>
    </location>
</feature>
<keyword evidence="7" id="KW-0677">Repeat</keyword>
<dbReference type="FunFam" id="2.10.25.10:FF:000004">
    <property type="entry name" value="Neurogenic locus notch 1"/>
    <property type="match status" value="1"/>
</dbReference>
<evidence type="ECO:0000256" key="12">
    <source>
        <dbReference type="PROSITE-ProRule" id="PRU00076"/>
    </source>
</evidence>
<dbReference type="PROSITE" id="PS50853">
    <property type="entry name" value="FN3"/>
    <property type="match status" value="3"/>
</dbReference>
<feature type="domain" description="EGF-like" evidence="16">
    <location>
        <begin position="2144"/>
        <end position="2180"/>
    </location>
</feature>
<dbReference type="SMART" id="SM00181">
    <property type="entry name" value="EGF"/>
    <property type="match status" value="12"/>
</dbReference>
<dbReference type="FunFam" id="2.10.25.10:FF:000239">
    <property type="entry name" value="Sushi, nidogen and EGF-like domain-containing protein 1"/>
    <property type="match status" value="1"/>
</dbReference>
<dbReference type="Pfam" id="PF15035">
    <property type="entry name" value="Rootletin"/>
    <property type="match status" value="1"/>
</dbReference>
<dbReference type="PROSITE" id="PS50026">
    <property type="entry name" value="EGF_3"/>
    <property type="match status" value="12"/>
</dbReference>
<dbReference type="CDD" id="cd00063">
    <property type="entry name" value="FN3"/>
    <property type="match status" value="3"/>
</dbReference>
<feature type="compositionally biased region" description="Low complexity" evidence="15">
    <location>
        <begin position="999"/>
        <end position="1013"/>
    </location>
</feature>
<dbReference type="InterPro" id="IPR036116">
    <property type="entry name" value="FN3_sf"/>
</dbReference>
<dbReference type="InterPro" id="IPR000152">
    <property type="entry name" value="EGF-type_Asp/Asn_hydroxyl_site"/>
</dbReference>
<dbReference type="FunFam" id="2.10.25.10:FF:000213">
    <property type="entry name" value="sushi, nidogen and EGF-like domain-containing protein 1"/>
    <property type="match status" value="1"/>
</dbReference>
<dbReference type="GO" id="GO:0031012">
    <property type="term" value="C:extracellular matrix"/>
    <property type="evidence" value="ECO:0007669"/>
    <property type="project" value="UniProtKB-ARBA"/>
</dbReference>
<feature type="domain" description="EGF-like" evidence="16">
    <location>
        <begin position="1800"/>
        <end position="1837"/>
    </location>
</feature>